<feature type="transmembrane region" description="Helical" evidence="6">
    <location>
        <begin position="422"/>
        <end position="440"/>
    </location>
</feature>
<evidence type="ECO:0000256" key="6">
    <source>
        <dbReference type="SAM" id="Phobius"/>
    </source>
</evidence>
<feature type="transmembrane region" description="Helical" evidence="6">
    <location>
        <begin position="446"/>
        <end position="465"/>
    </location>
</feature>
<evidence type="ECO:0000313" key="7">
    <source>
        <dbReference type="EMBL" id="KZL18908.1"/>
    </source>
</evidence>
<feature type="transmembrane region" description="Helical" evidence="6">
    <location>
        <begin position="225"/>
        <end position="245"/>
    </location>
</feature>
<evidence type="ECO:0000256" key="3">
    <source>
        <dbReference type="ARBA" id="ARBA00022692"/>
    </source>
</evidence>
<dbReference type="CDD" id="cd13136">
    <property type="entry name" value="MATE_DinF_like"/>
    <property type="match status" value="1"/>
</dbReference>
<evidence type="ECO:0000313" key="8">
    <source>
        <dbReference type="Proteomes" id="UP000076577"/>
    </source>
</evidence>
<dbReference type="PANTHER" id="PTHR42893">
    <property type="entry name" value="PROTEIN DETOXIFICATION 44, CHLOROPLASTIC-RELATED"/>
    <property type="match status" value="1"/>
</dbReference>
<name>A0A165YK17_9HYPH</name>
<dbReference type="InterPro" id="IPR044644">
    <property type="entry name" value="DinF-like"/>
</dbReference>
<dbReference type="GO" id="GO:0015297">
    <property type="term" value="F:antiporter activity"/>
    <property type="evidence" value="ECO:0007669"/>
    <property type="project" value="InterPro"/>
</dbReference>
<keyword evidence="8" id="KW-1185">Reference proteome</keyword>
<protein>
    <submittedName>
        <fullName evidence="7">DNA-damage-inducible protein F</fullName>
    </submittedName>
</protein>
<dbReference type="Proteomes" id="UP000076577">
    <property type="component" value="Unassembled WGS sequence"/>
</dbReference>
<dbReference type="InterPro" id="IPR002528">
    <property type="entry name" value="MATE_fam"/>
</dbReference>
<dbReference type="GO" id="GO:0042910">
    <property type="term" value="F:xenobiotic transmembrane transporter activity"/>
    <property type="evidence" value="ECO:0007669"/>
    <property type="project" value="InterPro"/>
</dbReference>
<keyword evidence="4 6" id="KW-1133">Transmembrane helix</keyword>
<feature type="transmembrane region" description="Helical" evidence="6">
    <location>
        <begin position="196"/>
        <end position="219"/>
    </location>
</feature>
<feature type="transmembrane region" description="Helical" evidence="6">
    <location>
        <begin position="166"/>
        <end position="189"/>
    </location>
</feature>
<feature type="transmembrane region" description="Helical" evidence="6">
    <location>
        <begin position="47"/>
        <end position="67"/>
    </location>
</feature>
<comment type="subcellular location">
    <subcellularLocation>
        <location evidence="1">Membrane</location>
        <topology evidence="1">Multi-pass membrane protein</topology>
    </subcellularLocation>
</comment>
<reference evidence="7 8" key="1">
    <citation type="journal article" date="2016" name="Front. Microbiol.">
        <title>Comparative Genomic Analysis Reveals a Diverse Repertoire of Genes Involved in Prokaryote-Eukaryote Interactions within the Pseudovibrio Genus.</title>
        <authorList>
            <person name="Romano S."/>
            <person name="Fernandez-Guerra A."/>
            <person name="Reen F.J."/>
            <person name="Glockner F.O."/>
            <person name="Crowley S.P."/>
            <person name="O'Sullivan O."/>
            <person name="Cotter P.D."/>
            <person name="Adams C."/>
            <person name="Dobson A.D."/>
            <person name="O'Gara F."/>
        </authorList>
    </citation>
    <scope>NUCLEOTIDE SEQUENCE [LARGE SCALE GENOMIC DNA]</scope>
    <source>
        <strain evidence="7 8">Ad2</strain>
    </source>
</reference>
<dbReference type="GO" id="GO:0005886">
    <property type="term" value="C:plasma membrane"/>
    <property type="evidence" value="ECO:0007669"/>
    <property type="project" value="TreeGrafter"/>
</dbReference>
<dbReference type="EMBL" id="LMCB01000017">
    <property type="protein sequence ID" value="KZL18908.1"/>
    <property type="molecule type" value="Genomic_DNA"/>
</dbReference>
<dbReference type="Pfam" id="PF01554">
    <property type="entry name" value="MatE"/>
    <property type="match status" value="2"/>
</dbReference>
<proteinExistence type="inferred from homology"/>
<feature type="transmembrane region" description="Helical" evidence="6">
    <location>
        <begin position="128"/>
        <end position="154"/>
    </location>
</feature>
<dbReference type="NCBIfam" id="TIGR00797">
    <property type="entry name" value="matE"/>
    <property type="match status" value="1"/>
</dbReference>
<evidence type="ECO:0000256" key="5">
    <source>
        <dbReference type="ARBA" id="ARBA00023136"/>
    </source>
</evidence>
<feature type="transmembrane region" description="Helical" evidence="6">
    <location>
        <begin position="388"/>
        <end position="410"/>
    </location>
</feature>
<dbReference type="AlphaFoldDB" id="A0A165YK17"/>
<dbReference type="PATRIC" id="fig|989403.3.peg.2584"/>
<organism evidence="7 8">
    <name type="scientific">Pseudovibrio axinellae</name>
    <dbReference type="NCBI Taxonomy" id="989403"/>
    <lineage>
        <taxon>Bacteria</taxon>
        <taxon>Pseudomonadati</taxon>
        <taxon>Pseudomonadota</taxon>
        <taxon>Alphaproteobacteria</taxon>
        <taxon>Hyphomicrobiales</taxon>
        <taxon>Stappiaceae</taxon>
        <taxon>Pseudovibrio</taxon>
    </lineage>
</organism>
<dbReference type="PANTHER" id="PTHR42893:SF46">
    <property type="entry name" value="PROTEIN DETOXIFICATION 44, CHLOROPLASTIC"/>
    <property type="match status" value="1"/>
</dbReference>
<feature type="transmembrane region" description="Helical" evidence="6">
    <location>
        <begin position="345"/>
        <end position="368"/>
    </location>
</feature>
<evidence type="ECO:0000256" key="2">
    <source>
        <dbReference type="ARBA" id="ARBA00010199"/>
    </source>
</evidence>
<gene>
    <name evidence="7" type="primary">dinF</name>
    <name evidence="7" type="ORF">PsAD2_02424</name>
</gene>
<comment type="similarity">
    <text evidence="2">Belongs to the multi antimicrobial extrusion (MATE) (TC 2.A.66.1) family.</text>
</comment>
<accession>A0A165YK17</accession>
<dbReference type="STRING" id="989403.SAMN05421798_101617"/>
<sequence>MDKNRTNKYEQSLFGFAIQFRVLVCLSLLRLKVSCVSTSFKVTNRSFLALAVPMTLAYISTPLLGLVDTAVIGQLHDAALLGGLAVGAILFDVIGAFFYFLRAGTTGLAAQALGSNNETELRAVLARALLLGVIGGIIVIFVQWPILVIGLPIIGGTEAVQDAASTYFTIRAFSAPFVLANYSILGWYLGLGKAGIGLLIQTFLNLTNMVLSVVFVLGFNWGVPGVAIATFVAEAATLCLGIYLIKRQLKGAPLPTFSQIIIWEKLKPMLALNRDIMIRSLFMLLAFGFFTSRSAAQGEVVLAANAVLEKFILVAAFFLDGTASAAEQVVGQAIGAKQRTAFRKALRLSISWGFGLSFAAAIILWLAGGAVIDLLTTHTEVRETARAFMFWAVLTPIIGTLAFQMDGVFVGATWSADMRNSVVFSSLLFLASYYLLFPIYGNHGLWVALLVFFGVRGITLSYLCVIRERQHFGTLNAATYSVS</sequence>
<comment type="caution">
    <text evidence="7">The sequence shown here is derived from an EMBL/GenBank/DDBJ whole genome shotgun (WGS) entry which is preliminary data.</text>
</comment>
<evidence type="ECO:0000256" key="4">
    <source>
        <dbReference type="ARBA" id="ARBA00022989"/>
    </source>
</evidence>
<keyword evidence="5 6" id="KW-0472">Membrane</keyword>
<feature type="transmembrane region" description="Helical" evidence="6">
    <location>
        <begin position="79"/>
        <end position="101"/>
    </location>
</feature>
<keyword evidence="3 6" id="KW-0812">Transmembrane</keyword>
<evidence type="ECO:0000256" key="1">
    <source>
        <dbReference type="ARBA" id="ARBA00004141"/>
    </source>
</evidence>